<keyword evidence="2" id="KW-0418">Kinase</keyword>
<name>A0AAV4LX78_BABCB</name>
<reference evidence="2 3" key="1">
    <citation type="submission" date="2021-06" db="EMBL/GenBank/DDBJ databases">
        <title>Genome sequence of Babesia caballi.</title>
        <authorList>
            <person name="Yamagishi J."/>
            <person name="Kidaka T."/>
            <person name="Ochi A."/>
        </authorList>
    </citation>
    <scope>NUCLEOTIDE SEQUENCE [LARGE SCALE GENOMIC DNA]</scope>
    <source>
        <strain evidence="2">USDA-D6B2</strain>
    </source>
</reference>
<protein>
    <submittedName>
        <fullName evidence="2">Casein kinase II subunit beta, putative</fullName>
    </submittedName>
</protein>
<dbReference type="GeneID" id="94194540"/>
<keyword evidence="3" id="KW-1185">Reference proteome</keyword>
<dbReference type="RefSeq" id="XP_067715128.1">
    <property type="nucleotide sequence ID" value="XM_067859027.1"/>
</dbReference>
<evidence type="ECO:0000313" key="2">
    <source>
        <dbReference type="EMBL" id="GIX63059.1"/>
    </source>
</evidence>
<gene>
    <name evidence="2" type="ORF">BcabD6B2_24940</name>
</gene>
<organism evidence="2 3">
    <name type="scientific">Babesia caballi</name>
    <dbReference type="NCBI Taxonomy" id="5871"/>
    <lineage>
        <taxon>Eukaryota</taxon>
        <taxon>Sar</taxon>
        <taxon>Alveolata</taxon>
        <taxon>Apicomplexa</taxon>
        <taxon>Aconoidasida</taxon>
        <taxon>Piroplasmida</taxon>
        <taxon>Babesiidae</taxon>
        <taxon>Babesia</taxon>
    </lineage>
</organism>
<accession>A0AAV4LX78</accession>
<dbReference type="GO" id="GO:0016301">
    <property type="term" value="F:kinase activity"/>
    <property type="evidence" value="ECO:0007669"/>
    <property type="project" value="UniProtKB-KW"/>
</dbReference>
<dbReference type="AlphaFoldDB" id="A0AAV4LX78"/>
<comment type="caution">
    <text evidence="2">The sequence shown here is derived from an EMBL/GenBank/DDBJ whole genome shotgun (WGS) entry which is preliminary data.</text>
</comment>
<feature type="region of interest" description="Disordered" evidence="1">
    <location>
        <begin position="92"/>
        <end position="123"/>
    </location>
</feature>
<evidence type="ECO:0000313" key="3">
    <source>
        <dbReference type="Proteomes" id="UP001497744"/>
    </source>
</evidence>
<feature type="compositionally biased region" description="Polar residues" evidence="1">
    <location>
        <begin position="106"/>
        <end position="123"/>
    </location>
</feature>
<dbReference type="EMBL" id="BPLF01000002">
    <property type="protein sequence ID" value="GIX63059.1"/>
    <property type="molecule type" value="Genomic_DNA"/>
</dbReference>
<evidence type="ECO:0000256" key="1">
    <source>
        <dbReference type="SAM" id="MobiDB-lite"/>
    </source>
</evidence>
<keyword evidence="2" id="KW-0808">Transferase</keyword>
<feature type="region of interest" description="Disordered" evidence="1">
    <location>
        <begin position="1"/>
        <end position="35"/>
    </location>
</feature>
<dbReference type="Proteomes" id="UP001497744">
    <property type="component" value="Unassembled WGS sequence"/>
</dbReference>
<sequence length="1018" mass="110610">MQTRRSARAAAAAAVGRRTRSSTAAVTAAKETAPAETAKPKFFTATAVNDDGSIRQGAKSLQGASDASGDGLGGDVEKKLMSHWLFSDEGTGFKPPKVSRHGLPRTRSTSIGSAKSAVQVSTPKMSMAKASGHHRIKMGNPVGGDMATPAAPKPQAKKETSGFTLASGKACPAVRRDDIAKMKSLLGLDELESAGVEIDVPLSMGSVAAAGGIEKAVLNVSRGHRAHTHAKRHKSKRNHGVVNAANAANAVADEEVEAKAHKEAPEKGVMAEAVVKQEAVVPAATRVAKKFVCPPKSRRVNLLELWCRTCVLTNHDGSSLSPSMLSRLWNIYGNPLNVTYSTSEKFTFIHYSPFEASITVGGLNEMQECFTLMVDQCVERSMERLRFDATWLRQKYCLFTAAECRRFRRAICRRLRKGAELKHALLKVQLPNPLTVMRRIVKAFNEEYGGTESVLVRILQGDAPADAPVVVRVEDVDGDNLVISDGDSIISASAADCYVKQLCKTQRIAPGSKIQLNGVAIGAAGETSGGDTAVVQLFYNAISPAPKKKLGLQMKHGNVHIRELKVGAGKVAQLDVTVLGVMPPVFKIFYKEADSNKSKSAVLSEWDFNALFGDPMYRPPVTIENVYVHHTLHVIDTVILLRIKDYLQDPQKFENALIKSCALVTLRSVDETVMGMVKPTTRLTLTSLVVRNAAAARRENRLTERGAHIGNYLCFETTTQSRMDLKERDTPLHQIRTTVAEYQKGAKNADTKEADDELVMGGPKSIFHTLILGEPALSISPHNEREFFELMRRPSEEPESQGSEMFLDQVCSLTGVVLEASEISTAGRDARFFRFFVLTTRFKIAVIKVMERVVMIPTQEGTQQNACAKLERVHRRLLAQRLTLAAAPKTAPKKKETLFLACVNLQYAGFDEDHGLYNFSTSSSKIVLRECAILQKLQARLHDGLVFAEGKGYALSRRALAAAGDDEMGGDCRAFARELAKAKLKVCRIQNSGADDVALCEELAAGTGVVGHGSGTPP</sequence>
<proteinExistence type="predicted"/>